<sequence length="112" mass="12257">MAGYQRAPHGGANSRSVLPATAVCRRCARADGVRQRRRQVAAASGEQWIIKTVMASADSGRLLVRPAYQARAAFLRRFIPGRAPPDDAGGSRRWGNAEPCPALERFIVSRKR</sequence>
<gene>
    <name evidence="1" type="ORF">GCM10007301_21970</name>
</gene>
<proteinExistence type="predicted"/>
<organism evidence="1 2">
    <name type="scientific">Azorhizobium oxalatiphilum</name>
    <dbReference type="NCBI Taxonomy" id="980631"/>
    <lineage>
        <taxon>Bacteria</taxon>
        <taxon>Pseudomonadati</taxon>
        <taxon>Pseudomonadota</taxon>
        <taxon>Alphaproteobacteria</taxon>
        <taxon>Hyphomicrobiales</taxon>
        <taxon>Xanthobacteraceae</taxon>
        <taxon>Azorhizobium</taxon>
    </lineage>
</organism>
<dbReference type="Proteomes" id="UP000606044">
    <property type="component" value="Unassembled WGS sequence"/>
</dbReference>
<accession>A0A917BYL1</accession>
<dbReference type="EMBL" id="BMCT01000002">
    <property type="protein sequence ID" value="GGF61852.1"/>
    <property type="molecule type" value="Genomic_DNA"/>
</dbReference>
<name>A0A917BYL1_9HYPH</name>
<comment type="caution">
    <text evidence="1">The sequence shown here is derived from an EMBL/GenBank/DDBJ whole genome shotgun (WGS) entry which is preliminary data.</text>
</comment>
<evidence type="ECO:0000313" key="1">
    <source>
        <dbReference type="EMBL" id="GGF61852.1"/>
    </source>
</evidence>
<reference evidence="1" key="2">
    <citation type="submission" date="2020-09" db="EMBL/GenBank/DDBJ databases">
        <authorList>
            <person name="Sun Q."/>
            <person name="Sedlacek I."/>
        </authorList>
    </citation>
    <scope>NUCLEOTIDE SEQUENCE</scope>
    <source>
        <strain evidence="1">CCM 7897</strain>
    </source>
</reference>
<reference evidence="1" key="1">
    <citation type="journal article" date="2014" name="Int. J. Syst. Evol. Microbiol.">
        <title>Complete genome sequence of Corynebacterium casei LMG S-19264T (=DSM 44701T), isolated from a smear-ripened cheese.</title>
        <authorList>
            <consortium name="US DOE Joint Genome Institute (JGI-PGF)"/>
            <person name="Walter F."/>
            <person name="Albersmeier A."/>
            <person name="Kalinowski J."/>
            <person name="Ruckert C."/>
        </authorList>
    </citation>
    <scope>NUCLEOTIDE SEQUENCE</scope>
    <source>
        <strain evidence="1">CCM 7897</strain>
    </source>
</reference>
<protein>
    <submittedName>
        <fullName evidence="1">Uncharacterized protein</fullName>
    </submittedName>
</protein>
<evidence type="ECO:0000313" key="2">
    <source>
        <dbReference type="Proteomes" id="UP000606044"/>
    </source>
</evidence>
<dbReference type="AlphaFoldDB" id="A0A917BYL1"/>
<keyword evidence="2" id="KW-1185">Reference proteome</keyword>